<dbReference type="RefSeq" id="WP_095416200.1">
    <property type="nucleotide sequence ID" value="NZ_CP018477.1"/>
</dbReference>
<dbReference type="InterPro" id="IPR023696">
    <property type="entry name" value="Ureohydrolase_dom_sf"/>
</dbReference>
<dbReference type="EC" id="3.5.1.48" evidence="3"/>
<dbReference type="GO" id="GO:0047611">
    <property type="term" value="F:acetylspermidine deacetylase activity"/>
    <property type="evidence" value="ECO:0007669"/>
    <property type="project" value="UniProtKB-EC"/>
</dbReference>
<dbReference type="GO" id="GO:0004407">
    <property type="term" value="F:histone deacetylase activity"/>
    <property type="evidence" value="ECO:0007669"/>
    <property type="project" value="TreeGrafter"/>
</dbReference>
<proteinExistence type="inferred from homology"/>
<gene>
    <name evidence="3" type="ORF">THTE_3808</name>
</gene>
<dbReference type="InterPro" id="IPR023801">
    <property type="entry name" value="His_deacetylse_dom"/>
</dbReference>
<dbReference type="Proteomes" id="UP000215086">
    <property type="component" value="Chromosome"/>
</dbReference>
<keyword evidence="4" id="KW-1185">Reference proteome</keyword>
<dbReference type="PANTHER" id="PTHR10625:SF10">
    <property type="entry name" value="HISTONE DEACETYLASE HDAC1"/>
    <property type="match status" value="1"/>
</dbReference>
<evidence type="ECO:0000313" key="3">
    <source>
        <dbReference type="EMBL" id="ASV76409.1"/>
    </source>
</evidence>
<dbReference type="CDD" id="cd09992">
    <property type="entry name" value="HDAC_classII"/>
    <property type="match status" value="1"/>
</dbReference>
<dbReference type="AlphaFoldDB" id="A0A286RKB5"/>
<name>A0A286RKB5_9BACT</name>
<dbReference type="InterPro" id="IPR037138">
    <property type="entry name" value="His_deacetylse_dom_sf"/>
</dbReference>
<dbReference type="InterPro" id="IPR000286">
    <property type="entry name" value="HDACs"/>
</dbReference>
<dbReference type="PRINTS" id="PR01270">
    <property type="entry name" value="HDASUPER"/>
</dbReference>
<evidence type="ECO:0000256" key="1">
    <source>
        <dbReference type="ARBA" id="ARBA00005947"/>
    </source>
</evidence>
<dbReference type="Pfam" id="PF00850">
    <property type="entry name" value="Hist_deacetyl"/>
    <property type="match status" value="1"/>
</dbReference>
<comment type="similarity">
    <text evidence="1">Belongs to the histone deacetylase family.</text>
</comment>
<dbReference type="EMBL" id="CP018477">
    <property type="protein sequence ID" value="ASV76409.1"/>
    <property type="molecule type" value="Genomic_DNA"/>
</dbReference>
<dbReference type="GO" id="GO:0040029">
    <property type="term" value="P:epigenetic regulation of gene expression"/>
    <property type="evidence" value="ECO:0007669"/>
    <property type="project" value="TreeGrafter"/>
</dbReference>
<dbReference type="KEGG" id="ttf:THTE_3808"/>
<evidence type="ECO:0000259" key="2">
    <source>
        <dbReference type="Pfam" id="PF00850"/>
    </source>
</evidence>
<sequence>MTLLYYDPIFLQHETGAHPERADRIRGALERFEARNLLSRCARPQVKPVSRSRLTLIHSPRYIDEVWAVAKSGGGDLDHDTICSPASYDVALAAVGAVCDAVERVVKGEDRRAFCLIRPPGHHALRERAMGFCIFNNIAVAAAVAVWELGLESVLIVDWDIHHGNGTQAAFWEDPRVGFLSIHRYPFYPGTGAADEIGEGAGRGYTKNIPVSYGISRREYFAALESALDKFAAFVKPQLVLLSAGFDTHRLDPIGNLGLETEDFGPLTALVLDVADTYAEGRFVSVLEGGYNRLVMPDCLAVHLEEIVHRDEKSRQSANS</sequence>
<feature type="domain" description="Histone deacetylase" evidence="2">
    <location>
        <begin position="18"/>
        <end position="306"/>
    </location>
</feature>
<evidence type="ECO:0000313" key="4">
    <source>
        <dbReference type="Proteomes" id="UP000215086"/>
    </source>
</evidence>
<dbReference type="OrthoDB" id="9808367at2"/>
<organism evidence="3 4">
    <name type="scientific">Thermogutta terrifontis</name>
    <dbReference type="NCBI Taxonomy" id="1331910"/>
    <lineage>
        <taxon>Bacteria</taxon>
        <taxon>Pseudomonadati</taxon>
        <taxon>Planctomycetota</taxon>
        <taxon>Planctomycetia</taxon>
        <taxon>Pirellulales</taxon>
        <taxon>Thermoguttaceae</taxon>
        <taxon>Thermogutta</taxon>
    </lineage>
</organism>
<protein>
    <submittedName>
        <fullName evidence="3">Acetylspermidine deacetylase</fullName>
        <ecNumber evidence="3">3.5.1.48</ecNumber>
    </submittedName>
</protein>
<accession>A0A286RKB5</accession>
<dbReference type="PANTHER" id="PTHR10625">
    <property type="entry name" value="HISTONE DEACETYLASE HDAC1-RELATED"/>
    <property type="match status" value="1"/>
</dbReference>
<dbReference type="Gene3D" id="3.40.800.20">
    <property type="entry name" value="Histone deacetylase domain"/>
    <property type="match status" value="1"/>
</dbReference>
<reference evidence="3 4" key="1">
    <citation type="journal article" name="Front. Microbiol.">
        <title>Sugar Metabolism of the First Thermophilic Planctomycete Thermogutta terrifontis: Comparative Genomic and Transcriptomic Approaches.</title>
        <authorList>
            <person name="Elcheninov A.G."/>
            <person name="Menzel P."/>
            <person name="Gudbergsdottir S.R."/>
            <person name="Slesarev A.I."/>
            <person name="Kadnikov V.V."/>
            <person name="Krogh A."/>
            <person name="Bonch-Osmolovskaya E.A."/>
            <person name="Peng X."/>
            <person name="Kublanov I.V."/>
        </authorList>
    </citation>
    <scope>NUCLEOTIDE SEQUENCE [LARGE SCALE GENOMIC DNA]</scope>
    <source>
        <strain evidence="3 4">R1</strain>
    </source>
</reference>
<keyword evidence="3" id="KW-0378">Hydrolase</keyword>
<dbReference type="SUPFAM" id="SSF52768">
    <property type="entry name" value="Arginase/deacetylase"/>
    <property type="match status" value="1"/>
</dbReference>